<accession>A0A9X5CT02</accession>
<organism evidence="2 3">
    <name type="scientific">Actinospica acidiphila</name>
    <dbReference type="NCBI Taxonomy" id="304899"/>
    <lineage>
        <taxon>Bacteria</taxon>
        <taxon>Bacillati</taxon>
        <taxon>Actinomycetota</taxon>
        <taxon>Actinomycetes</taxon>
        <taxon>Catenulisporales</taxon>
        <taxon>Actinospicaceae</taxon>
        <taxon>Actinospica</taxon>
    </lineage>
</organism>
<protein>
    <submittedName>
        <fullName evidence="2">DNA methyltransferase</fullName>
    </submittedName>
</protein>
<keyword evidence="3" id="KW-1185">Reference proteome</keyword>
<dbReference type="Proteomes" id="UP000471745">
    <property type="component" value="Unassembled WGS sequence"/>
</dbReference>
<comment type="caution">
    <text evidence="2">The sequence shown here is derived from an EMBL/GenBank/DDBJ whole genome shotgun (WGS) entry which is preliminary data.</text>
</comment>
<keyword evidence="2" id="KW-0489">Methyltransferase</keyword>
<sequence length="77" mass="8222">MPSVTHDDAPLLADLMPWSVAPPRLGRGWPAAPDAASLKARWDALVKAEGADREALFRPTRSRTPHTAVGQLPGQDG</sequence>
<gene>
    <name evidence="2" type="ORF">G3I18_36310</name>
</gene>
<dbReference type="EMBL" id="JAAGNA010001273">
    <property type="protein sequence ID" value="NEC53970.1"/>
    <property type="molecule type" value="Genomic_DNA"/>
</dbReference>
<name>A0A9X5CT02_9ACTN</name>
<evidence type="ECO:0000313" key="2">
    <source>
        <dbReference type="EMBL" id="NEC53970.1"/>
    </source>
</evidence>
<reference evidence="2 3" key="1">
    <citation type="submission" date="2020-01" db="EMBL/GenBank/DDBJ databases">
        <title>Insect and environment-associated Actinomycetes.</title>
        <authorList>
            <person name="Currrie C."/>
            <person name="Chevrette M."/>
            <person name="Carlson C."/>
            <person name="Stubbendieck R."/>
            <person name="Wendt-Pienkowski E."/>
        </authorList>
    </citation>
    <scope>NUCLEOTIDE SEQUENCE [LARGE SCALE GENOMIC DNA]</scope>
    <source>
        <strain evidence="2 3">SID8189</strain>
    </source>
</reference>
<evidence type="ECO:0000313" key="3">
    <source>
        <dbReference type="Proteomes" id="UP000471745"/>
    </source>
</evidence>
<proteinExistence type="predicted"/>
<dbReference type="GO" id="GO:0032259">
    <property type="term" value="P:methylation"/>
    <property type="evidence" value="ECO:0007669"/>
    <property type="project" value="UniProtKB-KW"/>
</dbReference>
<evidence type="ECO:0000256" key="1">
    <source>
        <dbReference type="SAM" id="MobiDB-lite"/>
    </source>
</evidence>
<dbReference type="AlphaFoldDB" id="A0A9X5CT02"/>
<feature type="region of interest" description="Disordered" evidence="1">
    <location>
        <begin position="53"/>
        <end position="77"/>
    </location>
</feature>
<feature type="non-terminal residue" evidence="2">
    <location>
        <position position="77"/>
    </location>
</feature>
<keyword evidence="2" id="KW-0808">Transferase</keyword>
<dbReference type="GO" id="GO:0008168">
    <property type="term" value="F:methyltransferase activity"/>
    <property type="evidence" value="ECO:0007669"/>
    <property type="project" value="UniProtKB-KW"/>
</dbReference>